<reference evidence="3" key="2">
    <citation type="submission" date="2023-01" db="EMBL/GenBank/DDBJ databases">
        <authorList>
            <person name="Sun Q."/>
            <person name="Evtushenko L."/>
        </authorList>
    </citation>
    <scope>NUCLEOTIDE SEQUENCE</scope>
    <source>
        <strain evidence="3">VKM B-2484</strain>
    </source>
</reference>
<dbReference type="Proteomes" id="UP001143370">
    <property type="component" value="Unassembled WGS sequence"/>
</dbReference>
<reference evidence="3" key="1">
    <citation type="journal article" date="2014" name="Int. J. Syst. Evol. Microbiol.">
        <title>Complete genome sequence of Corynebacterium casei LMG S-19264T (=DSM 44701T), isolated from a smear-ripened cheese.</title>
        <authorList>
            <consortium name="US DOE Joint Genome Institute (JGI-PGF)"/>
            <person name="Walter F."/>
            <person name="Albersmeier A."/>
            <person name="Kalinowski J."/>
            <person name="Ruckert C."/>
        </authorList>
    </citation>
    <scope>NUCLEOTIDE SEQUENCE</scope>
    <source>
        <strain evidence="3">VKM B-2484</strain>
    </source>
</reference>
<feature type="domain" description="HTH cro/C1-type" evidence="2">
    <location>
        <begin position="27"/>
        <end position="81"/>
    </location>
</feature>
<comment type="caution">
    <text evidence="3">The sequence shown here is derived from an EMBL/GenBank/DDBJ whole genome shotgun (WGS) entry which is preliminary data.</text>
</comment>
<evidence type="ECO:0000256" key="1">
    <source>
        <dbReference type="SAM" id="MobiDB-lite"/>
    </source>
</evidence>
<name>A0A9W6J9N5_9HYPH</name>
<dbReference type="Gene3D" id="1.10.260.40">
    <property type="entry name" value="lambda repressor-like DNA-binding domains"/>
    <property type="match status" value="1"/>
</dbReference>
<evidence type="ECO:0000313" key="4">
    <source>
        <dbReference type="Proteomes" id="UP001143370"/>
    </source>
</evidence>
<accession>A0A9W6J9N5</accession>
<gene>
    <name evidence="3" type="ORF">GCM10017643_35880</name>
</gene>
<dbReference type="CDD" id="cd00093">
    <property type="entry name" value="HTH_XRE"/>
    <property type="match status" value="1"/>
</dbReference>
<dbReference type="RefSeq" id="WP_213375460.1">
    <property type="nucleotide sequence ID" value="NZ_BSFJ01000026.1"/>
</dbReference>
<proteinExistence type="predicted"/>
<dbReference type="InterPro" id="IPR010982">
    <property type="entry name" value="Lambda_DNA-bd_dom_sf"/>
</dbReference>
<evidence type="ECO:0000313" key="3">
    <source>
        <dbReference type="EMBL" id="GLK73471.1"/>
    </source>
</evidence>
<dbReference type="InterPro" id="IPR001387">
    <property type="entry name" value="Cro/C1-type_HTH"/>
</dbReference>
<dbReference type="AlphaFoldDB" id="A0A9W6J9N5"/>
<dbReference type="PROSITE" id="PS50943">
    <property type="entry name" value="HTH_CROC1"/>
    <property type="match status" value="1"/>
</dbReference>
<sequence>MRTKDCRRKAAQAAEGRTLLRTFQASIEAIRCASGLSRKAFAAQLGLASSSYFHLMTPNANPSLDYIELIAERAGVEPLRLLARSEAGADRRSEDTPVPGVSRRFVSRG</sequence>
<evidence type="ECO:0000259" key="2">
    <source>
        <dbReference type="PROSITE" id="PS50943"/>
    </source>
</evidence>
<organism evidence="3 4">
    <name type="scientific">Ancylobacter dichloromethanicus</name>
    <dbReference type="NCBI Taxonomy" id="518825"/>
    <lineage>
        <taxon>Bacteria</taxon>
        <taxon>Pseudomonadati</taxon>
        <taxon>Pseudomonadota</taxon>
        <taxon>Alphaproteobacteria</taxon>
        <taxon>Hyphomicrobiales</taxon>
        <taxon>Xanthobacteraceae</taxon>
        <taxon>Ancylobacter</taxon>
    </lineage>
</organism>
<keyword evidence="4" id="KW-1185">Reference proteome</keyword>
<dbReference type="GO" id="GO:0003677">
    <property type="term" value="F:DNA binding"/>
    <property type="evidence" value="ECO:0007669"/>
    <property type="project" value="InterPro"/>
</dbReference>
<dbReference type="EMBL" id="BSFJ01000026">
    <property type="protein sequence ID" value="GLK73471.1"/>
    <property type="molecule type" value="Genomic_DNA"/>
</dbReference>
<dbReference type="SUPFAM" id="SSF47413">
    <property type="entry name" value="lambda repressor-like DNA-binding domains"/>
    <property type="match status" value="1"/>
</dbReference>
<feature type="region of interest" description="Disordered" evidence="1">
    <location>
        <begin position="85"/>
        <end position="109"/>
    </location>
</feature>
<protein>
    <recommendedName>
        <fullName evidence="2">HTH cro/C1-type domain-containing protein</fullName>
    </recommendedName>
</protein>